<gene>
    <name evidence="1" type="ORF">TCEB3V08_LOCUS8154</name>
</gene>
<accession>A0A7R9D142</accession>
<reference evidence="1" key="1">
    <citation type="submission" date="2020-11" db="EMBL/GenBank/DDBJ databases">
        <authorList>
            <person name="Tran Van P."/>
        </authorList>
    </citation>
    <scope>NUCLEOTIDE SEQUENCE</scope>
</reference>
<dbReference type="EMBL" id="OC319564">
    <property type="protein sequence ID" value="CAD7405771.1"/>
    <property type="molecule type" value="Genomic_DNA"/>
</dbReference>
<organism evidence="1">
    <name type="scientific">Timema cristinae</name>
    <name type="common">Walking stick</name>
    <dbReference type="NCBI Taxonomy" id="61476"/>
    <lineage>
        <taxon>Eukaryota</taxon>
        <taxon>Metazoa</taxon>
        <taxon>Ecdysozoa</taxon>
        <taxon>Arthropoda</taxon>
        <taxon>Hexapoda</taxon>
        <taxon>Insecta</taxon>
        <taxon>Pterygota</taxon>
        <taxon>Neoptera</taxon>
        <taxon>Polyneoptera</taxon>
        <taxon>Phasmatodea</taxon>
        <taxon>Timematodea</taxon>
        <taxon>Timematoidea</taxon>
        <taxon>Timematidae</taxon>
        <taxon>Timema</taxon>
    </lineage>
</organism>
<evidence type="ECO:0000313" key="1">
    <source>
        <dbReference type="EMBL" id="CAD7405771.1"/>
    </source>
</evidence>
<protein>
    <submittedName>
        <fullName evidence="1">Uncharacterized protein</fullName>
    </submittedName>
</protein>
<dbReference type="AlphaFoldDB" id="A0A7R9D142"/>
<name>A0A7R9D142_TIMCR</name>
<sequence length="117" mass="13176">MQLGLDKEASLVCLNTSSGQVMTDVTFATHYPLEFVPKAYVSEPELLHDKDMYLPRCRFKTLVENTAVLNRVFPDVQLPELGESLLTARNETSVYSPCGSSTWTLLVGLHRCYRALH</sequence>
<proteinExistence type="predicted"/>